<organism evidence="2 3">
    <name type="scientific">Bianquea renquensis</name>
    <dbReference type="NCBI Taxonomy" id="2763661"/>
    <lineage>
        <taxon>Bacteria</taxon>
        <taxon>Bacillati</taxon>
        <taxon>Bacillota</taxon>
        <taxon>Clostridia</taxon>
        <taxon>Eubacteriales</taxon>
        <taxon>Bianqueaceae</taxon>
        <taxon>Bianquea</taxon>
    </lineage>
</organism>
<dbReference type="Proteomes" id="UP000657006">
    <property type="component" value="Unassembled WGS sequence"/>
</dbReference>
<comment type="caution">
    <text evidence="2">The sequence shown here is derived from an EMBL/GenBank/DDBJ whole genome shotgun (WGS) entry which is preliminary data.</text>
</comment>
<evidence type="ECO:0000313" key="2">
    <source>
        <dbReference type="EMBL" id="MBC8542409.1"/>
    </source>
</evidence>
<gene>
    <name evidence="2" type="ORF">H8730_02460</name>
</gene>
<feature type="domain" description="Glycosyl transferase family 1" evidence="1">
    <location>
        <begin position="214"/>
        <end position="377"/>
    </location>
</feature>
<dbReference type="Pfam" id="PF00534">
    <property type="entry name" value="Glycos_transf_1"/>
    <property type="match status" value="1"/>
</dbReference>
<sequence>MNIIYLTSLTPYGKGESFVLNEIDALQAMGHRITIIPIRPGTDLEVPGYTVFRCSAHGLRCYVGAVQTLVKNPVRSLTACWNMLSKAGSFAKACKNLYFFPKALAVARYLSEDGTIDFIHSHWLATVSTVGYIVSAITGIPWGMTGHRWDIYENNAVRKKIETACFLRTIDQRGKRHILPLISEEDRKKVMCIHLGIQIPSLQKTKRKHQNTIFHVCMPAFFVKVKGHRYVVEAFRILKQKNIRDIDCTFWGEGDLRESIENQIVREGLQDWIKIGGYIENKKLLKAYEERRYDAVLLPSLSLSAQEHEGIPVSLMEAMAYEIPVISTNTGGIPELLSKGAGIMIEQKSPIAIVEALLRLKEDQEFYAAVSQKGRERVSKEFNNELNTQRLLRYFRKPSMSKRRRP</sequence>
<evidence type="ECO:0000313" key="3">
    <source>
        <dbReference type="Proteomes" id="UP000657006"/>
    </source>
</evidence>
<dbReference type="GO" id="GO:0016757">
    <property type="term" value="F:glycosyltransferase activity"/>
    <property type="evidence" value="ECO:0007669"/>
    <property type="project" value="InterPro"/>
</dbReference>
<dbReference type="PANTHER" id="PTHR12526">
    <property type="entry name" value="GLYCOSYLTRANSFERASE"/>
    <property type="match status" value="1"/>
</dbReference>
<reference evidence="2" key="1">
    <citation type="submission" date="2020-08" db="EMBL/GenBank/DDBJ databases">
        <title>Genome public.</title>
        <authorList>
            <person name="Liu C."/>
            <person name="Sun Q."/>
        </authorList>
    </citation>
    <scope>NUCLEOTIDE SEQUENCE</scope>
    <source>
        <strain evidence="2">NSJ-32</strain>
    </source>
</reference>
<evidence type="ECO:0000259" key="1">
    <source>
        <dbReference type="Pfam" id="PF00534"/>
    </source>
</evidence>
<protein>
    <submittedName>
        <fullName evidence="2">Glycosyltransferase family 4 protein</fullName>
    </submittedName>
</protein>
<dbReference type="InterPro" id="IPR001296">
    <property type="entry name" value="Glyco_trans_1"/>
</dbReference>
<proteinExistence type="predicted"/>
<name>A0A926DRE8_9FIRM</name>
<dbReference type="CDD" id="cd03801">
    <property type="entry name" value="GT4_PimA-like"/>
    <property type="match status" value="1"/>
</dbReference>
<dbReference type="SUPFAM" id="SSF53756">
    <property type="entry name" value="UDP-Glycosyltransferase/glycogen phosphorylase"/>
    <property type="match status" value="1"/>
</dbReference>
<accession>A0A926DRE8</accession>
<keyword evidence="3" id="KW-1185">Reference proteome</keyword>
<dbReference type="EMBL" id="JACRSQ010000002">
    <property type="protein sequence ID" value="MBC8542409.1"/>
    <property type="molecule type" value="Genomic_DNA"/>
</dbReference>
<dbReference type="RefSeq" id="WP_249289291.1">
    <property type="nucleotide sequence ID" value="NZ_JACRSQ010000002.1"/>
</dbReference>
<dbReference type="AlphaFoldDB" id="A0A926DRE8"/>
<dbReference type="Gene3D" id="3.40.50.2000">
    <property type="entry name" value="Glycogen Phosphorylase B"/>
    <property type="match status" value="2"/>
</dbReference>